<gene>
    <name evidence="1" type="primary">WBGene00284625</name>
</gene>
<dbReference type="Proteomes" id="UP000005239">
    <property type="component" value="Unassembled WGS sequence"/>
</dbReference>
<evidence type="ECO:0000313" key="2">
    <source>
        <dbReference type="Proteomes" id="UP000005239"/>
    </source>
</evidence>
<name>A0A2A6B2V4_PRIPA</name>
<accession>A0A8R1Z260</accession>
<sequence length="110" mass="13020">MEFGTFNFVYNWKVDIFTIGLILIEMRIVLDEVHKLEERLHVNTVNELELLIRERIQLRLSVMKSCPRFELFIGTESDEFTRLTFHLNRKGLRKLDVDSPDELPPLSTSL</sequence>
<organism evidence="1 2">
    <name type="scientific">Pristionchus pacificus</name>
    <name type="common">Parasitic nematode worm</name>
    <dbReference type="NCBI Taxonomy" id="54126"/>
    <lineage>
        <taxon>Eukaryota</taxon>
        <taxon>Metazoa</taxon>
        <taxon>Ecdysozoa</taxon>
        <taxon>Nematoda</taxon>
        <taxon>Chromadorea</taxon>
        <taxon>Rhabditida</taxon>
        <taxon>Rhabditina</taxon>
        <taxon>Diplogasteromorpha</taxon>
        <taxon>Diplogasteroidea</taxon>
        <taxon>Neodiplogasteridae</taxon>
        <taxon>Pristionchus</taxon>
    </lineage>
</organism>
<reference evidence="2" key="1">
    <citation type="journal article" date="2008" name="Nat. Genet.">
        <title>The Pristionchus pacificus genome provides a unique perspective on nematode lifestyle and parasitism.</title>
        <authorList>
            <person name="Dieterich C."/>
            <person name="Clifton S.W."/>
            <person name="Schuster L.N."/>
            <person name="Chinwalla A."/>
            <person name="Delehaunty K."/>
            <person name="Dinkelacker I."/>
            <person name="Fulton L."/>
            <person name="Fulton R."/>
            <person name="Godfrey J."/>
            <person name="Minx P."/>
            <person name="Mitreva M."/>
            <person name="Roeseler W."/>
            <person name="Tian H."/>
            <person name="Witte H."/>
            <person name="Yang S.P."/>
            <person name="Wilson R.K."/>
            <person name="Sommer R.J."/>
        </authorList>
    </citation>
    <scope>NUCLEOTIDE SEQUENCE [LARGE SCALE GENOMIC DNA]</scope>
    <source>
        <strain evidence="2">PS312</strain>
    </source>
</reference>
<reference evidence="1" key="2">
    <citation type="submission" date="2022-06" db="UniProtKB">
        <authorList>
            <consortium name="EnsemblMetazoa"/>
        </authorList>
    </citation>
    <scope>IDENTIFICATION</scope>
    <source>
        <strain evidence="1">PS312</strain>
    </source>
</reference>
<proteinExistence type="predicted"/>
<keyword evidence="2" id="KW-1185">Reference proteome</keyword>
<evidence type="ECO:0000313" key="1">
    <source>
        <dbReference type="EnsemblMetazoa" id="PPA46256.1"/>
    </source>
</evidence>
<dbReference type="EnsemblMetazoa" id="PPA46256.1">
    <property type="protein sequence ID" value="PPA46256.1"/>
    <property type="gene ID" value="WBGene00284625"/>
</dbReference>
<accession>A0A2A6B2V4</accession>
<dbReference type="AlphaFoldDB" id="A0A2A6B2V4"/>
<protein>
    <submittedName>
        <fullName evidence="1">Uncharacterized protein</fullName>
    </submittedName>
</protein>